<dbReference type="NCBIfam" id="TIGR03741">
    <property type="entry name" value="PRTRC_E"/>
    <property type="match status" value="1"/>
</dbReference>
<organism evidence="2 3">
    <name type="scientific">Humidesulfovibrio mexicanus</name>
    <dbReference type="NCBI Taxonomy" id="147047"/>
    <lineage>
        <taxon>Bacteria</taxon>
        <taxon>Pseudomonadati</taxon>
        <taxon>Thermodesulfobacteriota</taxon>
        <taxon>Desulfovibrionia</taxon>
        <taxon>Desulfovibrionales</taxon>
        <taxon>Desulfovibrionaceae</taxon>
        <taxon>Humidesulfovibrio</taxon>
    </lineage>
</organism>
<accession>A0A239C6L3</accession>
<protein>
    <submittedName>
        <fullName evidence="2">PRTRC system protein E</fullName>
    </submittedName>
</protein>
<dbReference type="EMBL" id="FZOC01000007">
    <property type="protein sequence ID" value="SNS15866.1"/>
    <property type="molecule type" value="Genomic_DNA"/>
</dbReference>
<keyword evidence="3" id="KW-1185">Reference proteome</keyword>
<proteinExistence type="predicted"/>
<evidence type="ECO:0000313" key="3">
    <source>
        <dbReference type="Proteomes" id="UP000198324"/>
    </source>
</evidence>
<dbReference type="InterPro" id="IPR022273">
    <property type="entry name" value="PRTRC_protein-E"/>
</dbReference>
<gene>
    <name evidence="2" type="ORF">SAMN04488503_2984</name>
</gene>
<reference evidence="2 3" key="1">
    <citation type="submission" date="2017-06" db="EMBL/GenBank/DDBJ databases">
        <authorList>
            <person name="Kim H.J."/>
            <person name="Triplett B.A."/>
        </authorList>
    </citation>
    <scope>NUCLEOTIDE SEQUENCE [LARGE SCALE GENOMIC DNA]</scope>
    <source>
        <strain evidence="2 3">DSM 13116</strain>
    </source>
</reference>
<dbReference type="RefSeq" id="WP_089275176.1">
    <property type="nucleotide sequence ID" value="NZ_FZOC01000007.1"/>
</dbReference>
<evidence type="ECO:0000313" key="2">
    <source>
        <dbReference type="EMBL" id="SNS15866.1"/>
    </source>
</evidence>
<evidence type="ECO:0000256" key="1">
    <source>
        <dbReference type="SAM" id="MobiDB-lite"/>
    </source>
</evidence>
<sequence length="174" mass="17921">MFKELFDLIPDKGSVRFALTRTGADTMAVVLVPEFPVGKGEEPKLTPLSVSGPVAELEAGFLDAVLAYAPDVAALASNLSQAKASMEGGKKGGKAKEPKPDPKPVAPQASFLTMDSDPAESARTCRKCGCTDDQACSGGCSWVEPDLCSACAETGGTATAAVETAQQEEEDHGA</sequence>
<dbReference type="AlphaFoldDB" id="A0A239C6L3"/>
<dbReference type="Proteomes" id="UP000198324">
    <property type="component" value="Unassembled WGS sequence"/>
</dbReference>
<feature type="region of interest" description="Disordered" evidence="1">
    <location>
        <begin position="83"/>
        <end position="116"/>
    </location>
</feature>
<name>A0A239C6L3_9BACT</name>
<feature type="compositionally biased region" description="Basic and acidic residues" evidence="1">
    <location>
        <begin position="88"/>
        <end position="102"/>
    </location>
</feature>
<dbReference type="OrthoDB" id="9787478at2"/>